<comment type="caution">
    <text evidence="2">The sequence shown here is derived from an EMBL/GenBank/DDBJ whole genome shotgun (WGS) entry which is preliminary data.</text>
</comment>
<dbReference type="EMBL" id="VTPC01000446">
    <property type="protein sequence ID" value="KAF2905757.1"/>
    <property type="molecule type" value="Genomic_DNA"/>
</dbReference>
<dbReference type="Proteomes" id="UP000801492">
    <property type="component" value="Unassembled WGS sequence"/>
</dbReference>
<dbReference type="AlphaFoldDB" id="A0A8K0GL91"/>
<name>A0A8K0GL91_IGNLU</name>
<evidence type="ECO:0000313" key="2">
    <source>
        <dbReference type="EMBL" id="KAF2905757.1"/>
    </source>
</evidence>
<gene>
    <name evidence="2" type="ORF">ILUMI_00417</name>
</gene>
<keyword evidence="1" id="KW-0175">Coiled coil</keyword>
<organism evidence="2 3">
    <name type="scientific">Ignelater luminosus</name>
    <name type="common">Cucubano</name>
    <name type="synonym">Pyrophorus luminosus</name>
    <dbReference type="NCBI Taxonomy" id="2038154"/>
    <lineage>
        <taxon>Eukaryota</taxon>
        <taxon>Metazoa</taxon>
        <taxon>Ecdysozoa</taxon>
        <taxon>Arthropoda</taxon>
        <taxon>Hexapoda</taxon>
        <taxon>Insecta</taxon>
        <taxon>Pterygota</taxon>
        <taxon>Neoptera</taxon>
        <taxon>Endopterygota</taxon>
        <taxon>Coleoptera</taxon>
        <taxon>Polyphaga</taxon>
        <taxon>Elateriformia</taxon>
        <taxon>Elateroidea</taxon>
        <taxon>Elateridae</taxon>
        <taxon>Agrypninae</taxon>
        <taxon>Pyrophorini</taxon>
        <taxon>Ignelater</taxon>
    </lineage>
</organism>
<accession>A0A8K0GL91</accession>
<proteinExistence type="predicted"/>
<feature type="coiled-coil region" evidence="1">
    <location>
        <begin position="210"/>
        <end position="237"/>
    </location>
</feature>
<protein>
    <submittedName>
        <fullName evidence="2">Uncharacterized protein</fullName>
    </submittedName>
</protein>
<reference evidence="2" key="1">
    <citation type="submission" date="2019-08" db="EMBL/GenBank/DDBJ databases">
        <title>The genome of the North American firefly Photinus pyralis.</title>
        <authorList>
            <consortium name="Photinus pyralis genome working group"/>
            <person name="Fallon T.R."/>
            <person name="Sander Lower S.E."/>
            <person name="Weng J.-K."/>
        </authorList>
    </citation>
    <scope>NUCLEOTIDE SEQUENCE</scope>
    <source>
        <strain evidence="2">TRF0915ILg1</strain>
        <tissue evidence="2">Whole body</tissue>
    </source>
</reference>
<sequence>MAGRYWLLEFRDRHPTLSLRCPEATSLGRAPNFNKFTVGKFFENLRCLLKKHDFVPKKYIQRERDNSHNCLQTSQGFGFQWQKQIGQVTSGERGSLVTMSCQAFNQPMNRSNILSEFAKTGIYSINDSIFTEDDFLMFSVMDRLDPTYSIGDASTSTNNGKVKRIASLKKLLPLDFAMISSKDVVPILKVAPRKMTVGKRVKRRTRILTNSKEIREIEQVENEKKRKSRVCQKENRRRI</sequence>
<evidence type="ECO:0000313" key="3">
    <source>
        <dbReference type="Proteomes" id="UP000801492"/>
    </source>
</evidence>
<evidence type="ECO:0000256" key="1">
    <source>
        <dbReference type="SAM" id="Coils"/>
    </source>
</evidence>
<keyword evidence="3" id="KW-1185">Reference proteome</keyword>